<dbReference type="AlphaFoldDB" id="A0A2U2PAI9"/>
<evidence type="ECO:0000256" key="7">
    <source>
        <dbReference type="PROSITE-ProRule" id="PRU01360"/>
    </source>
</evidence>
<organism evidence="10 11">
    <name type="scientific">Pararcticibacter amylolyticus</name>
    <dbReference type="NCBI Taxonomy" id="2173175"/>
    <lineage>
        <taxon>Bacteria</taxon>
        <taxon>Pseudomonadati</taxon>
        <taxon>Bacteroidota</taxon>
        <taxon>Sphingobacteriia</taxon>
        <taxon>Sphingobacteriales</taxon>
        <taxon>Sphingobacteriaceae</taxon>
        <taxon>Pararcticibacter</taxon>
    </lineage>
</organism>
<dbReference type="OrthoDB" id="9768177at2"/>
<dbReference type="InterPro" id="IPR012910">
    <property type="entry name" value="Plug_dom"/>
</dbReference>
<dbReference type="InterPro" id="IPR023997">
    <property type="entry name" value="TonB-dep_OMP_SusC/RagA_CS"/>
</dbReference>
<evidence type="ECO:0000259" key="9">
    <source>
        <dbReference type="Pfam" id="PF07715"/>
    </source>
</evidence>
<comment type="caution">
    <text evidence="10">The sequence shown here is derived from an EMBL/GenBank/DDBJ whole genome shotgun (WGS) entry which is preliminary data.</text>
</comment>
<evidence type="ECO:0000256" key="4">
    <source>
        <dbReference type="ARBA" id="ARBA00022692"/>
    </source>
</evidence>
<evidence type="ECO:0000256" key="3">
    <source>
        <dbReference type="ARBA" id="ARBA00022452"/>
    </source>
</evidence>
<keyword evidence="8" id="KW-0732">Signal</keyword>
<dbReference type="NCBIfam" id="TIGR04057">
    <property type="entry name" value="SusC_RagA_signa"/>
    <property type="match status" value="1"/>
</dbReference>
<dbReference type="InterPro" id="IPR039426">
    <property type="entry name" value="TonB-dep_rcpt-like"/>
</dbReference>
<dbReference type="Pfam" id="PF13715">
    <property type="entry name" value="CarbopepD_reg_2"/>
    <property type="match status" value="1"/>
</dbReference>
<protein>
    <submittedName>
        <fullName evidence="10">SusC/RagA family TonB-linked outer membrane protein</fullName>
    </submittedName>
</protein>
<dbReference type="InterPro" id="IPR023996">
    <property type="entry name" value="TonB-dep_OMP_SusC/RagA"/>
</dbReference>
<evidence type="ECO:0000256" key="1">
    <source>
        <dbReference type="ARBA" id="ARBA00004571"/>
    </source>
</evidence>
<keyword evidence="4 7" id="KW-0812">Transmembrane</keyword>
<keyword evidence="11" id="KW-1185">Reference proteome</keyword>
<dbReference type="NCBIfam" id="TIGR04056">
    <property type="entry name" value="OMP_RagA_SusC"/>
    <property type="match status" value="1"/>
</dbReference>
<keyword evidence="2 7" id="KW-0813">Transport</keyword>
<accession>A0A2U2PAI9</accession>
<sequence length="1008" mass="112068">MTKRYLVLLLLILPLFLPAQTRVTVRGKVTASKDNETLIGVTVKEKGTKNGTATDINGQYTLSVGNNSVLVFSYAGYVAKEVTVNENHTINVSLAEDQKMLDEVVVIGYGVAKRSDLTSSISTVKGEDLKNTTAGNAMLSLQGKANGVQVTASGGPGASPRVLIRGVTTINGTDPLYVVDGSPVGTNINFLNQDDIESIEILKDASASAIYGTRGANGIIIITTKKGTQGKNRFQLNSSVGLQTITKPKLADAATYALVFKERYTNDESTPLWNEKSDKGINTDWWDQTVNDFGYTQTHNLSFQGGNDKLIYSGSLGYFQQQSQFDVGQWKRITGRFNTEYTFSKTVKAGINLAPKYENWNDTPDLFSSVMRMDPTTPVFNAQEDWVANPFNNYARSYNNQTWNPVASVARENRHSNEYGMLMIPFISIEPVKGLVARTQYSVNARFRLSDEFSPVFYIDNLEKNDRTKIQRTARNWVDWNWINTLNYNTTIATMHHFNMMGAFTMEKEGDYQLFGSRDGVPSNHPDLQYLNAGTLTPQSSGTNIYRTLISYLGRIMYNYDNRYYLTGTYRIDGSSRFPSGNKYAKSPSVSVAWRASEEAFLKDVEAISNLKIRAGWGRVGNQNIDPDLYLNLIGASDYVFGPGGERQIGTSISQVGNTQLGWETVEDYNMGLDVSLLKGKLDITADFFSKKSKGMLMPKPNLSILGYPMWAGEMMTNIGTMQARGWELSFRWKDKTGDFGYEAGINLSNVKNKALKFVDNTPLLRGGFFNDFITRNEEGGEISRFYGYVADGIFQNQTEINSHTGEHGEILQQYAVPGDIRFKDLNRDGVLNEKDKTYIGKAFPDLTAGLNIRLSYKNVDLVSNFYGTFGNDIYNSAMAGFYSGADGQNVYADAYDKAWRGEGTSNFYPRLSDKDSNLNFKRVSSFFVEDGSYFRCNLLQLGYTLPKKITKGMGVRLSASGQNLFTITGYSGMDPERAGLGGVLEAGIDNIAYPNPRTFLFGVNVNF</sequence>
<proteinExistence type="inferred from homology"/>
<dbReference type="GO" id="GO:0009279">
    <property type="term" value="C:cell outer membrane"/>
    <property type="evidence" value="ECO:0007669"/>
    <property type="project" value="UniProtKB-SubCell"/>
</dbReference>
<comment type="subcellular location">
    <subcellularLocation>
        <location evidence="1 7">Cell outer membrane</location>
        <topology evidence="1 7">Multi-pass membrane protein</topology>
    </subcellularLocation>
</comment>
<dbReference type="InterPro" id="IPR037066">
    <property type="entry name" value="Plug_dom_sf"/>
</dbReference>
<dbReference type="Proteomes" id="UP000245647">
    <property type="component" value="Unassembled WGS sequence"/>
</dbReference>
<dbReference type="SUPFAM" id="SSF49464">
    <property type="entry name" value="Carboxypeptidase regulatory domain-like"/>
    <property type="match status" value="1"/>
</dbReference>
<feature type="domain" description="TonB-dependent receptor plug" evidence="9">
    <location>
        <begin position="114"/>
        <end position="219"/>
    </location>
</feature>
<dbReference type="SUPFAM" id="SSF56935">
    <property type="entry name" value="Porins"/>
    <property type="match status" value="1"/>
</dbReference>
<dbReference type="Pfam" id="PF07715">
    <property type="entry name" value="Plug"/>
    <property type="match status" value="1"/>
</dbReference>
<feature type="signal peptide" evidence="8">
    <location>
        <begin position="1"/>
        <end position="19"/>
    </location>
</feature>
<comment type="similarity">
    <text evidence="7">Belongs to the TonB-dependent receptor family.</text>
</comment>
<feature type="chain" id="PRO_5015409036" evidence="8">
    <location>
        <begin position="20"/>
        <end position="1008"/>
    </location>
</feature>
<dbReference type="PROSITE" id="PS52016">
    <property type="entry name" value="TONB_DEPENDENT_REC_3"/>
    <property type="match status" value="1"/>
</dbReference>
<keyword evidence="6 7" id="KW-0998">Cell outer membrane</keyword>
<dbReference type="Gene3D" id="2.170.130.10">
    <property type="entry name" value="TonB-dependent receptor, plug domain"/>
    <property type="match status" value="1"/>
</dbReference>
<evidence type="ECO:0000313" key="10">
    <source>
        <dbReference type="EMBL" id="PWG78373.1"/>
    </source>
</evidence>
<dbReference type="Gene3D" id="2.40.170.20">
    <property type="entry name" value="TonB-dependent receptor, beta-barrel domain"/>
    <property type="match status" value="1"/>
</dbReference>
<dbReference type="InterPro" id="IPR036942">
    <property type="entry name" value="Beta-barrel_TonB_sf"/>
</dbReference>
<evidence type="ECO:0000256" key="6">
    <source>
        <dbReference type="ARBA" id="ARBA00023237"/>
    </source>
</evidence>
<keyword evidence="3 7" id="KW-1134">Transmembrane beta strand</keyword>
<dbReference type="RefSeq" id="WP_109418089.1">
    <property type="nucleotide sequence ID" value="NZ_QEAS01000026.1"/>
</dbReference>
<evidence type="ECO:0000256" key="5">
    <source>
        <dbReference type="ARBA" id="ARBA00023136"/>
    </source>
</evidence>
<dbReference type="InterPro" id="IPR008969">
    <property type="entry name" value="CarboxyPept-like_regulatory"/>
</dbReference>
<dbReference type="EMBL" id="QEAS01000026">
    <property type="protein sequence ID" value="PWG78373.1"/>
    <property type="molecule type" value="Genomic_DNA"/>
</dbReference>
<reference evidence="10 11" key="1">
    <citation type="submission" date="2018-04" db="EMBL/GenBank/DDBJ databases">
        <title>Pedobacter chongqingensis sp. nov., isolated from a rottenly hemp rope.</title>
        <authorList>
            <person name="Cai Y."/>
        </authorList>
    </citation>
    <scope>NUCLEOTIDE SEQUENCE [LARGE SCALE GENOMIC DNA]</scope>
    <source>
        <strain evidence="10 11">FJ4-8</strain>
    </source>
</reference>
<evidence type="ECO:0000313" key="11">
    <source>
        <dbReference type="Proteomes" id="UP000245647"/>
    </source>
</evidence>
<evidence type="ECO:0000256" key="2">
    <source>
        <dbReference type="ARBA" id="ARBA00022448"/>
    </source>
</evidence>
<dbReference type="Gene3D" id="2.60.40.1120">
    <property type="entry name" value="Carboxypeptidase-like, regulatory domain"/>
    <property type="match status" value="1"/>
</dbReference>
<keyword evidence="5 7" id="KW-0472">Membrane</keyword>
<evidence type="ECO:0000256" key="8">
    <source>
        <dbReference type="SAM" id="SignalP"/>
    </source>
</evidence>
<gene>
    <name evidence="10" type="ORF">DDR33_22680</name>
</gene>
<name>A0A2U2PAI9_9SPHI</name>